<name>A0A9W7EBZ9_9STRA</name>
<evidence type="ECO:0000256" key="7">
    <source>
        <dbReference type="ARBA" id="ARBA00022692"/>
    </source>
</evidence>
<dbReference type="GO" id="GO:0000166">
    <property type="term" value="F:nucleotide binding"/>
    <property type="evidence" value="ECO:0007669"/>
    <property type="project" value="UniProtKB-KW"/>
</dbReference>
<comment type="caution">
    <text evidence="14">The sequence shown here is derived from an EMBL/GenBank/DDBJ whole genome shotgun (WGS) entry which is preliminary data.</text>
</comment>
<evidence type="ECO:0000256" key="6">
    <source>
        <dbReference type="ARBA" id="ARBA00022679"/>
    </source>
</evidence>
<comment type="similarity">
    <text evidence="3">Belongs to the glycosyltransferase 31 family. Beta3-Gal-T subfamily.</text>
</comment>
<dbReference type="PANTHER" id="PTHR23033">
    <property type="entry name" value="BETA1,3-GALACTOSYLTRANSFERASE"/>
    <property type="match status" value="1"/>
</dbReference>
<dbReference type="Pfam" id="PF02434">
    <property type="entry name" value="Fringe"/>
    <property type="match status" value="1"/>
</dbReference>
<proteinExistence type="inferred from homology"/>
<dbReference type="EMBL" id="BRXW01000665">
    <property type="protein sequence ID" value="GMH73143.1"/>
    <property type="molecule type" value="Genomic_DNA"/>
</dbReference>
<evidence type="ECO:0000259" key="13">
    <source>
        <dbReference type="Pfam" id="PF02434"/>
    </source>
</evidence>
<sequence>MSSFSRTLSLFAFFGIIVTTLFLFFVSSGLTATERVGRYHKKLVRGGGAGQIERGGVRRGSKTGGGSGDGSANSVEQHGISPGSFINGVPAVRTSTSVSTSTPAPDSGQAAAQPGTHTRGSTPASTSSSSLHPPIVFFIVTGSPFHESRALYLKETWGTMACPECLVFVSDEATPSLPAYKVTEPQDDPSAGFTMKGWGDSIPKFEFGFDIAVAAAERAREAGSDVKWYYMAGDDTFVDVPKLSKFLEMRDHNDKLFIAECCTNGQGHTCEYNVDSNGDDVDFYSSCGGGGWIFSQGLLDDMVRLGKELGKTPGQLIHETHAPFGHYEHVIKGRTTQESDLGYAIKKLWGVDLTPSKLFNSGAPHEYVDREAWPHSCKAQKGPKMCRETPADTSHLQGTVAWHISKRVLREQALGDWTDVDGPFRAMLGCVKNNFSIWNSKPERDGYACDRK</sequence>
<keyword evidence="11" id="KW-0472">Membrane</keyword>
<dbReference type="InterPro" id="IPR026050">
    <property type="entry name" value="C1GALT1/C1GALT1_chp1"/>
</dbReference>
<evidence type="ECO:0000313" key="14">
    <source>
        <dbReference type="EMBL" id="GMH73143.1"/>
    </source>
</evidence>
<comment type="pathway">
    <text evidence="2">Protein modification; protein glycosylation.</text>
</comment>
<organism evidence="14 15">
    <name type="scientific">Triparma laevis f. longispina</name>
    <dbReference type="NCBI Taxonomy" id="1714387"/>
    <lineage>
        <taxon>Eukaryota</taxon>
        <taxon>Sar</taxon>
        <taxon>Stramenopiles</taxon>
        <taxon>Ochrophyta</taxon>
        <taxon>Bolidophyceae</taxon>
        <taxon>Parmales</taxon>
        <taxon>Triparmaceae</taxon>
        <taxon>Triparma</taxon>
    </lineage>
</organism>
<keyword evidence="6" id="KW-0808">Transferase</keyword>
<dbReference type="EC" id="2.4.1.122" evidence="4"/>
<keyword evidence="7" id="KW-0812">Transmembrane</keyword>
<evidence type="ECO:0000256" key="4">
    <source>
        <dbReference type="ARBA" id="ARBA00012557"/>
    </source>
</evidence>
<keyword evidence="8" id="KW-0547">Nucleotide-binding</keyword>
<evidence type="ECO:0000256" key="2">
    <source>
        <dbReference type="ARBA" id="ARBA00004922"/>
    </source>
</evidence>
<dbReference type="Proteomes" id="UP001165122">
    <property type="component" value="Unassembled WGS sequence"/>
</dbReference>
<dbReference type="GO" id="GO:0016020">
    <property type="term" value="C:membrane"/>
    <property type="evidence" value="ECO:0007669"/>
    <property type="project" value="UniProtKB-SubCell"/>
</dbReference>
<dbReference type="InterPro" id="IPR003378">
    <property type="entry name" value="Fringe-like_glycosylTrfase"/>
</dbReference>
<comment type="subcellular location">
    <subcellularLocation>
        <location evidence="1">Membrane</location>
        <topology evidence="1">Single-pass type II membrane protein</topology>
    </subcellularLocation>
</comment>
<dbReference type="Gene3D" id="3.90.550.50">
    <property type="match status" value="1"/>
</dbReference>
<keyword evidence="9" id="KW-0735">Signal-anchor</keyword>
<evidence type="ECO:0000256" key="11">
    <source>
        <dbReference type="ARBA" id="ARBA00023136"/>
    </source>
</evidence>
<reference evidence="15" key="1">
    <citation type="journal article" date="2023" name="Commun. Biol.">
        <title>Genome analysis of Parmales, the sister group of diatoms, reveals the evolutionary specialization of diatoms from phago-mixotrophs to photoautotrophs.</title>
        <authorList>
            <person name="Ban H."/>
            <person name="Sato S."/>
            <person name="Yoshikawa S."/>
            <person name="Yamada K."/>
            <person name="Nakamura Y."/>
            <person name="Ichinomiya M."/>
            <person name="Sato N."/>
            <person name="Blanc-Mathieu R."/>
            <person name="Endo H."/>
            <person name="Kuwata A."/>
            <person name="Ogata H."/>
        </authorList>
    </citation>
    <scope>NUCLEOTIDE SEQUENCE [LARGE SCALE GENOMIC DNA]</scope>
    <source>
        <strain evidence="15">NIES 3700</strain>
    </source>
</reference>
<feature type="region of interest" description="Disordered" evidence="12">
    <location>
        <begin position="48"/>
        <end position="129"/>
    </location>
</feature>
<keyword evidence="5" id="KW-0328">Glycosyltransferase</keyword>
<dbReference type="OrthoDB" id="9977039at2759"/>
<dbReference type="GO" id="GO:0016263">
    <property type="term" value="F:glycoprotein-N-acetylgalactosamine 3-beta-galactosyltransferase activity"/>
    <property type="evidence" value="ECO:0007669"/>
    <property type="project" value="UniProtKB-EC"/>
</dbReference>
<evidence type="ECO:0000256" key="12">
    <source>
        <dbReference type="SAM" id="MobiDB-lite"/>
    </source>
</evidence>
<keyword evidence="15" id="KW-1185">Reference proteome</keyword>
<evidence type="ECO:0000256" key="5">
    <source>
        <dbReference type="ARBA" id="ARBA00022676"/>
    </source>
</evidence>
<evidence type="ECO:0000256" key="10">
    <source>
        <dbReference type="ARBA" id="ARBA00022989"/>
    </source>
</evidence>
<gene>
    <name evidence="14" type="ORF">TrLO_g12067</name>
</gene>
<keyword evidence="10" id="KW-1133">Transmembrane helix</keyword>
<evidence type="ECO:0000313" key="15">
    <source>
        <dbReference type="Proteomes" id="UP001165122"/>
    </source>
</evidence>
<dbReference type="AlphaFoldDB" id="A0A9W7EBZ9"/>
<feature type="domain" description="Fringe-like glycosyltransferase" evidence="13">
    <location>
        <begin position="135"/>
        <end position="365"/>
    </location>
</feature>
<evidence type="ECO:0000256" key="1">
    <source>
        <dbReference type="ARBA" id="ARBA00004606"/>
    </source>
</evidence>
<accession>A0A9W7EBZ9</accession>
<evidence type="ECO:0000256" key="8">
    <source>
        <dbReference type="ARBA" id="ARBA00022741"/>
    </source>
</evidence>
<evidence type="ECO:0000256" key="3">
    <source>
        <dbReference type="ARBA" id="ARBA00006462"/>
    </source>
</evidence>
<protein>
    <recommendedName>
        <fullName evidence="4">N-acetylgalactosaminide beta-1,3-galactosyltransferase</fullName>
        <ecNumber evidence="4">2.4.1.122</ecNumber>
    </recommendedName>
</protein>
<evidence type="ECO:0000256" key="9">
    <source>
        <dbReference type="ARBA" id="ARBA00022968"/>
    </source>
</evidence>